<dbReference type="PANTHER" id="PTHR13328">
    <property type="entry name" value="NEGATIVE ELONGATION FACTOR A NELF-A"/>
    <property type="match status" value="1"/>
</dbReference>
<evidence type="ECO:0000256" key="1">
    <source>
        <dbReference type="SAM" id="MobiDB-lite"/>
    </source>
</evidence>
<protein>
    <recommendedName>
        <fullName evidence="2">HDAg domain-containing protein</fullName>
    </recommendedName>
</protein>
<dbReference type="GO" id="GO:0034244">
    <property type="term" value="P:negative regulation of transcription elongation by RNA polymerase II"/>
    <property type="evidence" value="ECO:0007669"/>
    <property type="project" value="TreeGrafter"/>
</dbReference>
<dbReference type="InterPro" id="IPR037517">
    <property type="entry name" value="HDAG_dom"/>
</dbReference>
<dbReference type="InterPro" id="IPR056557">
    <property type="entry name" value="NELF-A_N"/>
</dbReference>
<feature type="domain" description="HDAg" evidence="2">
    <location>
        <begin position="89"/>
        <end position="260"/>
    </location>
</feature>
<dbReference type="PROSITE" id="PS51838">
    <property type="entry name" value="HDAG"/>
    <property type="match status" value="1"/>
</dbReference>
<dbReference type="GO" id="GO:0032021">
    <property type="term" value="C:NELF complex"/>
    <property type="evidence" value="ECO:0007669"/>
    <property type="project" value="TreeGrafter"/>
</dbReference>
<feature type="compositionally biased region" description="Low complexity" evidence="1">
    <location>
        <begin position="259"/>
        <end position="276"/>
    </location>
</feature>
<evidence type="ECO:0000259" key="2">
    <source>
        <dbReference type="PROSITE" id="PS51838"/>
    </source>
</evidence>
<accession>A0A7R9JZR5</accession>
<gene>
    <name evidence="3" type="ORF">TGEB3V08_LOCUS5847</name>
</gene>
<evidence type="ECO:0000313" key="3">
    <source>
        <dbReference type="EMBL" id="CAD7594936.1"/>
    </source>
</evidence>
<dbReference type="Pfam" id="PF23553">
    <property type="entry name" value="NELF-A_N"/>
    <property type="match status" value="1"/>
</dbReference>
<sequence length="550" mass="59972">MAHTRDSDTSLWLHNKLGTSNDSWTGGSICSQLNSEVLRNIKDCFPELQTQVKLKLLLSFFHIPRRNVEEWQVELEEILEVAQLDSEQWVSMLAEGMKTLPATGSLNTEIGDVDENRRIFSDLVNDLRKLVRKQTELSMLPLECHYLNKSALVNVVGQQPFTTKHFTLKRRPKSAALRAELLQKSTDAASNMKKSTAPTVPVRSRGMPRKMTDTTPLKGIPSRVPTGGFRSPTLNTSPLARPPMPRNPAELEESKKASEAAAAQQQLLQQNNPSAAGAQNTPDYAVGLTAMNPPTPAPATPSYTPSATTIITLPRDTMGTPTVITSGSLHTMETPAPAQSILVSNTTVTTTPSYVPLVVSAMQTPTTPQPATPSQVSAIPSSTVQPSVAPSTTVLVTPPSQLPTKQVIQIRPAQPVTQIRLQPVTAATSNNTQRRGLSLTREQMLEAQEMFRTANKVTRPEKALILGFMAGARDNPCPHLGNIVTIKLSENPEDVLQTDHSSLLMLVETHFQMNYNTGEWKRIKKVRNLEDITTSTPITTLTAAPAATAT</sequence>
<dbReference type="EMBL" id="OE841241">
    <property type="protein sequence ID" value="CAD7594936.1"/>
    <property type="molecule type" value="Genomic_DNA"/>
</dbReference>
<organism evidence="3">
    <name type="scientific">Timema genevievae</name>
    <name type="common">Walking stick</name>
    <dbReference type="NCBI Taxonomy" id="629358"/>
    <lineage>
        <taxon>Eukaryota</taxon>
        <taxon>Metazoa</taxon>
        <taxon>Ecdysozoa</taxon>
        <taxon>Arthropoda</taxon>
        <taxon>Hexapoda</taxon>
        <taxon>Insecta</taxon>
        <taxon>Pterygota</taxon>
        <taxon>Neoptera</taxon>
        <taxon>Polyneoptera</taxon>
        <taxon>Phasmatodea</taxon>
        <taxon>Timematodea</taxon>
        <taxon>Timematoidea</taxon>
        <taxon>Timematidae</taxon>
        <taxon>Timema</taxon>
    </lineage>
</organism>
<reference evidence="3" key="1">
    <citation type="submission" date="2020-11" db="EMBL/GenBank/DDBJ databases">
        <authorList>
            <person name="Tran Van P."/>
        </authorList>
    </citation>
    <scope>NUCLEOTIDE SEQUENCE</scope>
</reference>
<dbReference type="AlphaFoldDB" id="A0A7R9JZR5"/>
<name>A0A7R9JZR5_TIMGE</name>
<dbReference type="PANTHER" id="PTHR13328:SF4">
    <property type="entry name" value="NEGATIVE ELONGATION FACTOR A"/>
    <property type="match status" value="1"/>
</dbReference>
<dbReference type="InterPro" id="IPR052828">
    <property type="entry name" value="NELF-A_domain"/>
</dbReference>
<feature type="compositionally biased region" description="Polar residues" evidence="1">
    <location>
        <begin position="185"/>
        <end position="198"/>
    </location>
</feature>
<feature type="region of interest" description="Disordered" evidence="1">
    <location>
        <begin position="185"/>
        <end position="305"/>
    </location>
</feature>
<proteinExistence type="predicted"/>